<proteinExistence type="predicted"/>
<dbReference type="RefSeq" id="WP_235430046.1">
    <property type="nucleotide sequence ID" value="NZ_CP010027.1"/>
</dbReference>
<sequence>MMLCAEGVSLGRGGREIVDGVGFDIEAGWALQIHGSNGCGKTTLLRALAGLLQPASGSIRWRGVSVHAQPERFRRERAYVGHSNGLSDDLSVLENLRFAALLGVNLESLRDARMQERDVLELAGLWTLRHACVGSLSQGQRRRVALARVMLERKPLWLLDEPAEALDDAARVWLADALDEHLQDGGIVVATTHLPLPTGAARTQHLHLERGGS</sequence>
<evidence type="ECO:0000256" key="3">
    <source>
        <dbReference type="ARBA" id="ARBA00022519"/>
    </source>
</evidence>
<keyword evidence="3" id="KW-0997">Cell inner membrane</keyword>
<gene>
    <name evidence="10" type="primary">ccmA</name>
    <name evidence="10" type="ORF">OI25_6444</name>
</gene>
<dbReference type="InterPro" id="IPR005895">
    <property type="entry name" value="ABC_transptr_haem_export_CcmA"/>
</dbReference>
<evidence type="ECO:0000256" key="1">
    <source>
        <dbReference type="ARBA" id="ARBA00022448"/>
    </source>
</evidence>
<organism evidence="10 11">
    <name type="scientific">Paraburkholderia fungorum</name>
    <dbReference type="NCBI Taxonomy" id="134537"/>
    <lineage>
        <taxon>Bacteria</taxon>
        <taxon>Pseudomonadati</taxon>
        <taxon>Pseudomonadota</taxon>
        <taxon>Betaproteobacteria</taxon>
        <taxon>Burkholderiales</taxon>
        <taxon>Burkholderiaceae</taxon>
        <taxon>Paraburkholderia</taxon>
    </lineage>
</organism>
<dbReference type="PROSITE" id="PS50893">
    <property type="entry name" value="ABC_TRANSPORTER_2"/>
    <property type="match status" value="1"/>
</dbReference>
<evidence type="ECO:0000313" key="11">
    <source>
        <dbReference type="Proteomes" id="UP000032614"/>
    </source>
</evidence>
<dbReference type="PANTHER" id="PTHR43499:SF1">
    <property type="entry name" value="ABC TRANSPORTER I FAMILY MEMBER 1"/>
    <property type="match status" value="1"/>
</dbReference>
<evidence type="ECO:0000256" key="8">
    <source>
        <dbReference type="ARBA" id="ARBA00023136"/>
    </source>
</evidence>
<dbReference type="GeneID" id="66520213"/>
<evidence type="ECO:0000256" key="4">
    <source>
        <dbReference type="ARBA" id="ARBA00022741"/>
    </source>
</evidence>
<keyword evidence="8" id="KW-0472">Membrane</keyword>
<dbReference type="GO" id="GO:0005524">
    <property type="term" value="F:ATP binding"/>
    <property type="evidence" value="ECO:0007669"/>
    <property type="project" value="UniProtKB-KW"/>
</dbReference>
<dbReference type="Pfam" id="PF00005">
    <property type="entry name" value="ABC_tran"/>
    <property type="match status" value="1"/>
</dbReference>
<keyword evidence="2" id="KW-1003">Cell membrane</keyword>
<dbReference type="GO" id="GO:0022857">
    <property type="term" value="F:transmembrane transporter activity"/>
    <property type="evidence" value="ECO:0007669"/>
    <property type="project" value="InterPro"/>
</dbReference>
<name>A0AAU8TAW9_9BURK</name>
<keyword evidence="7" id="KW-1278">Translocase</keyword>
<dbReference type="InterPro" id="IPR017871">
    <property type="entry name" value="ABC_transporter-like_CS"/>
</dbReference>
<keyword evidence="1" id="KW-0813">Transport</keyword>
<dbReference type="Gene3D" id="3.40.50.300">
    <property type="entry name" value="P-loop containing nucleotide triphosphate hydrolases"/>
    <property type="match status" value="1"/>
</dbReference>
<dbReference type="NCBIfam" id="TIGR01189">
    <property type="entry name" value="ccmA"/>
    <property type="match status" value="1"/>
</dbReference>
<keyword evidence="5" id="KW-0201">Cytochrome c-type biogenesis</keyword>
<dbReference type="InterPro" id="IPR003439">
    <property type="entry name" value="ABC_transporter-like_ATP-bd"/>
</dbReference>
<dbReference type="SUPFAM" id="SSF52540">
    <property type="entry name" value="P-loop containing nucleoside triphosphate hydrolases"/>
    <property type="match status" value="1"/>
</dbReference>
<dbReference type="GO" id="GO:0017004">
    <property type="term" value="P:cytochrome complex assembly"/>
    <property type="evidence" value="ECO:0007669"/>
    <property type="project" value="UniProtKB-KW"/>
</dbReference>
<reference evidence="10 11" key="1">
    <citation type="journal article" date="2015" name="Genome Announc.">
        <title>Complete genome sequences for 59 burkholderia isolates, both pathogenic and near neighbor.</title>
        <authorList>
            <person name="Johnson S.L."/>
            <person name="Bishop-Lilly K.A."/>
            <person name="Ladner J.T."/>
            <person name="Daligault H.E."/>
            <person name="Davenport K.W."/>
            <person name="Jaissle J."/>
            <person name="Frey K.G."/>
            <person name="Koroleva G.I."/>
            <person name="Bruce D.C."/>
            <person name="Coyne S.R."/>
            <person name="Broomall S.M."/>
            <person name="Li P.E."/>
            <person name="Teshima H."/>
            <person name="Gibbons H.S."/>
            <person name="Palacios G.F."/>
            <person name="Rosenzweig C.N."/>
            <person name="Redden C.L."/>
            <person name="Xu Y."/>
            <person name="Minogue T.D."/>
            <person name="Chain P.S."/>
        </authorList>
    </citation>
    <scope>NUCLEOTIDE SEQUENCE [LARGE SCALE GENOMIC DNA]</scope>
    <source>
        <strain evidence="10 11">ATCC BAA-463</strain>
    </source>
</reference>
<dbReference type="NCBIfam" id="NF010061">
    <property type="entry name" value="PRK13538.1"/>
    <property type="match status" value="1"/>
</dbReference>
<keyword evidence="4" id="KW-0547">Nucleotide-binding</keyword>
<dbReference type="SMART" id="SM00382">
    <property type="entry name" value="AAA"/>
    <property type="match status" value="1"/>
</dbReference>
<feature type="domain" description="ABC transporter" evidence="9">
    <location>
        <begin position="3"/>
        <end position="213"/>
    </location>
</feature>
<dbReference type="AlphaFoldDB" id="A0AAU8TAW9"/>
<dbReference type="GO" id="GO:0016887">
    <property type="term" value="F:ATP hydrolysis activity"/>
    <property type="evidence" value="ECO:0007669"/>
    <property type="project" value="InterPro"/>
</dbReference>
<evidence type="ECO:0000259" key="9">
    <source>
        <dbReference type="PROSITE" id="PS50893"/>
    </source>
</evidence>
<keyword evidence="6 10" id="KW-0067">ATP-binding</keyword>
<accession>A0AAU8TAW9</accession>
<dbReference type="InterPro" id="IPR003593">
    <property type="entry name" value="AAA+_ATPase"/>
</dbReference>
<dbReference type="PANTHER" id="PTHR43499">
    <property type="entry name" value="ABC TRANSPORTER I FAMILY MEMBER 1"/>
    <property type="match status" value="1"/>
</dbReference>
<dbReference type="PROSITE" id="PS00211">
    <property type="entry name" value="ABC_TRANSPORTER_1"/>
    <property type="match status" value="1"/>
</dbReference>
<dbReference type="KEGG" id="bfn:OI25_6444"/>
<dbReference type="InterPro" id="IPR027417">
    <property type="entry name" value="P-loop_NTPase"/>
</dbReference>
<evidence type="ECO:0000256" key="7">
    <source>
        <dbReference type="ARBA" id="ARBA00022967"/>
    </source>
</evidence>
<evidence type="ECO:0000256" key="6">
    <source>
        <dbReference type="ARBA" id="ARBA00022840"/>
    </source>
</evidence>
<evidence type="ECO:0000256" key="5">
    <source>
        <dbReference type="ARBA" id="ARBA00022748"/>
    </source>
</evidence>
<dbReference type="Proteomes" id="UP000032614">
    <property type="component" value="Chromosome 2"/>
</dbReference>
<dbReference type="EMBL" id="CP010027">
    <property type="protein sequence ID" value="AJZ63420.1"/>
    <property type="molecule type" value="Genomic_DNA"/>
</dbReference>
<evidence type="ECO:0000256" key="2">
    <source>
        <dbReference type="ARBA" id="ARBA00022475"/>
    </source>
</evidence>
<protein>
    <submittedName>
        <fullName evidence="10">Heme ABC exporter, ATP-binding protein CcmA</fullName>
    </submittedName>
</protein>
<evidence type="ECO:0000313" key="10">
    <source>
        <dbReference type="EMBL" id="AJZ63420.1"/>
    </source>
</evidence>